<organism evidence="1 2">
    <name type="scientific">Candidatus Odyssella acanthamoebae</name>
    <dbReference type="NCBI Taxonomy" id="91604"/>
    <lineage>
        <taxon>Bacteria</taxon>
        <taxon>Pseudomonadati</taxon>
        <taxon>Pseudomonadota</taxon>
        <taxon>Alphaproteobacteria</taxon>
        <taxon>Holosporales</taxon>
        <taxon>Candidatus Paracaedibacteraceae</taxon>
        <taxon>Candidatus Odyssella</taxon>
    </lineage>
</organism>
<sequence>MGIGEGFAGKIGMIKLNPVANPFSDFIKLLWDITKEVIPFTEAAELTCDSNASWLDVGKSAAVDAMGFKIVKKVPFGLRKLTRDFISFSEDEETQLRFNLEEYENFRNAHNQNLMLRMDELFSME</sequence>
<dbReference type="Proteomes" id="UP000028926">
    <property type="component" value="Chromosome"/>
</dbReference>
<proteinExistence type="predicted"/>
<accession>A0A077AX27</accession>
<gene>
    <name evidence="1" type="ORF">ID47_06925</name>
</gene>
<dbReference type="HOGENOM" id="CLU_1988586_0_0_5"/>
<evidence type="ECO:0000313" key="2">
    <source>
        <dbReference type="Proteomes" id="UP000028926"/>
    </source>
</evidence>
<keyword evidence="2" id="KW-1185">Reference proteome</keyword>
<protein>
    <submittedName>
        <fullName evidence="1">Uncharacterized protein</fullName>
    </submittedName>
</protein>
<name>A0A077AX27_9PROT</name>
<evidence type="ECO:0000313" key="1">
    <source>
        <dbReference type="EMBL" id="AIK96534.1"/>
    </source>
</evidence>
<dbReference type="EMBL" id="CP008941">
    <property type="protein sequence ID" value="AIK96534.1"/>
    <property type="molecule type" value="Genomic_DNA"/>
</dbReference>
<dbReference type="KEGG" id="paca:ID47_06925"/>
<dbReference type="AlphaFoldDB" id="A0A077AX27"/>
<reference evidence="1 2" key="1">
    <citation type="submission" date="2014-07" db="EMBL/GenBank/DDBJ databases">
        <title>Comparative genomic insights into amoeba endosymbionts belonging to the families of Holosporaceae and Candidatus Midichloriaceae within Rickettsiales.</title>
        <authorList>
            <person name="Wang Z."/>
            <person name="Wu M."/>
        </authorList>
    </citation>
    <scope>NUCLEOTIDE SEQUENCE [LARGE SCALE GENOMIC DNA]</scope>
    <source>
        <strain evidence="1">PRA3</strain>
    </source>
</reference>